<protein>
    <submittedName>
        <fullName evidence="2">Uncharacterized protein</fullName>
    </submittedName>
</protein>
<feature type="transmembrane region" description="Helical" evidence="1">
    <location>
        <begin position="106"/>
        <end position="124"/>
    </location>
</feature>
<keyword evidence="1" id="KW-0472">Membrane</keyword>
<feature type="non-terminal residue" evidence="2">
    <location>
        <position position="125"/>
    </location>
</feature>
<feature type="transmembrane region" description="Helical" evidence="1">
    <location>
        <begin position="32"/>
        <end position="52"/>
    </location>
</feature>
<reference evidence="2" key="1">
    <citation type="journal article" date="2013" name="Environ. Microbiol.">
        <title>Microbiota from the distal guts of lean and obese adolescents exhibit partial functional redundancy besides clear differences in community structure.</title>
        <authorList>
            <person name="Ferrer M."/>
            <person name="Ruiz A."/>
            <person name="Lanza F."/>
            <person name="Haange S.B."/>
            <person name="Oberbach A."/>
            <person name="Till H."/>
            <person name="Bargiela R."/>
            <person name="Campoy C."/>
            <person name="Segura M.T."/>
            <person name="Richter M."/>
            <person name="von Bergen M."/>
            <person name="Seifert J."/>
            <person name="Suarez A."/>
        </authorList>
    </citation>
    <scope>NUCLEOTIDE SEQUENCE</scope>
</reference>
<evidence type="ECO:0000313" key="2">
    <source>
        <dbReference type="EMBL" id="EKC50592.1"/>
    </source>
</evidence>
<name>K1RPU2_9ZZZZ</name>
<gene>
    <name evidence="2" type="ORF">LEA_17804</name>
</gene>
<dbReference type="AlphaFoldDB" id="K1RPU2"/>
<feature type="transmembrane region" description="Helical" evidence="1">
    <location>
        <begin position="64"/>
        <end position="94"/>
    </location>
</feature>
<organism evidence="2">
    <name type="scientific">human gut metagenome</name>
    <dbReference type="NCBI Taxonomy" id="408170"/>
    <lineage>
        <taxon>unclassified sequences</taxon>
        <taxon>metagenomes</taxon>
        <taxon>organismal metagenomes</taxon>
    </lineage>
</organism>
<sequence length="125" mass="14221">MPETETQQSGYSLWETFCDFCIPTWANRLFSFILYAVIGYFLIQLNNTFAIIRMRASVQTSVYFLLISVCPSLHMLYAGDLAAASFLVALFFLFKSYQQARPTGSLFHAFVFIGLGSLLFPQLML</sequence>
<dbReference type="EMBL" id="AJWY01012202">
    <property type="protein sequence ID" value="EKC50592.1"/>
    <property type="molecule type" value="Genomic_DNA"/>
</dbReference>
<accession>K1RPU2</accession>
<comment type="caution">
    <text evidence="2">The sequence shown here is derived from an EMBL/GenBank/DDBJ whole genome shotgun (WGS) entry which is preliminary data.</text>
</comment>
<keyword evidence="1" id="KW-0812">Transmembrane</keyword>
<evidence type="ECO:0000256" key="1">
    <source>
        <dbReference type="SAM" id="Phobius"/>
    </source>
</evidence>
<keyword evidence="1" id="KW-1133">Transmembrane helix</keyword>
<proteinExistence type="predicted"/>